<keyword evidence="2" id="KW-1185">Reference proteome</keyword>
<dbReference type="AlphaFoldDB" id="A0A1I7YQ85"/>
<feature type="chain" id="PRO_5009312454" evidence="1">
    <location>
        <begin position="20"/>
        <end position="114"/>
    </location>
</feature>
<dbReference type="Proteomes" id="UP000095287">
    <property type="component" value="Unplaced"/>
</dbReference>
<organism evidence="2 3">
    <name type="scientific">Steinernema glaseri</name>
    <dbReference type="NCBI Taxonomy" id="37863"/>
    <lineage>
        <taxon>Eukaryota</taxon>
        <taxon>Metazoa</taxon>
        <taxon>Ecdysozoa</taxon>
        <taxon>Nematoda</taxon>
        <taxon>Chromadorea</taxon>
        <taxon>Rhabditida</taxon>
        <taxon>Tylenchina</taxon>
        <taxon>Panagrolaimomorpha</taxon>
        <taxon>Strongyloidoidea</taxon>
        <taxon>Steinernematidae</taxon>
        <taxon>Steinernema</taxon>
    </lineage>
</organism>
<accession>A0A1I7YQ85</accession>
<evidence type="ECO:0000313" key="3">
    <source>
        <dbReference type="WBParaSite" id="L893_g18624.t1"/>
    </source>
</evidence>
<sequence length="114" mass="12740">MSAMKLLIVLAVTLALSQALAIKKENPLVSDDHHHIFHEVACKACKILDKALLDLEDIAGIALDAYLDGKCDHLIEHELKKWCKNLVGDAVSFVEKFGHRLDENELCHKLIKVC</sequence>
<name>A0A1I7YQ85_9BILA</name>
<evidence type="ECO:0000313" key="2">
    <source>
        <dbReference type="Proteomes" id="UP000095287"/>
    </source>
</evidence>
<proteinExistence type="predicted"/>
<reference evidence="3" key="1">
    <citation type="submission" date="2016-11" db="UniProtKB">
        <authorList>
            <consortium name="WormBaseParasite"/>
        </authorList>
    </citation>
    <scope>IDENTIFICATION</scope>
</reference>
<evidence type="ECO:0000256" key="1">
    <source>
        <dbReference type="SAM" id="SignalP"/>
    </source>
</evidence>
<keyword evidence="1" id="KW-0732">Signal</keyword>
<feature type="signal peptide" evidence="1">
    <location>
        <begin position="1"/>
        <end position="19"/>
    </location>
</feature>
<protein>
    <submittedName>
        <fullName evidence="3">Saposin B-type domain-containing protein</fullName>
    </submittedName>
</protein>
<dbReference type="WBParaSite" id="L893_g18624.t1">
    <property type="protein sequence ID" value="L893_g18624.t1"/>
    <property type="gene ID" value="L893_g18624"/>
</dbReference>